<name>A0ABV5YG95_9ACTN</name>
<gene>
    <name evidence="1" type="ORF">ACFFNX_17885</name>
</gene>
<dbReference type="EMBL" id="JBHLZP010000120">
    <property type="protein sequence ID" value="MFB9834060.1"/>
    <property type="molecule type" value="Genomic_DNA"/>
</dbReference>
<comment type="caution">
    <text evidence="1">The sequence shown here is derived from an EMBL/GenBank/DDBJ whole genome shotgun (WGS) entry which is preliminary data.</text>
</comment>
<organism evidence="1 2">
    <name type="scientific">Actinoallomurus acaciae</name>
    <dbReference type="NCBI Taxonomy" id="502577"/>
    <lineage>
        <taxon>Bacteria</taxon>
        <taxon>Bacillati</taxon>
        <taxon>Actinomycetota</taxon>
        <taxon>Actinomycetes</taxon>
        <taxon>Streptosporangiales</taxon>
        <taxon>Thermomonosporaceae</taxon>
        <taxon>Actinoallomurus</taxon>
    </lineage>
</organism>
<reference evidence="1 2" key="1">
    <citation type="submission" date="2024-09" db="EMBL/GenBank/DDBJ databases">
        <authorList>
            <person name="Sun Q."/>
            <person name="Mori K."/>
        </authorList>
    </citation>
    <scope>NUCLEOTIDE SEQUENCE [LARGE SCALE GENOMIC DNA]</scope>
    <source>
        <strain evidence="1 2">TBRC 0563</strain>
    </source>
</reference>
<dbReference type="Proteomes" id="UP001589627">
    <property type="component" value="Unassembled WGS sequence"/>
</dbReference>
<proteinExistence type="predicted"/>
<keyword evidence="2" id="KW-1185">Reference proteome</keyword>
<evidence type="ECO:0000313" key="1">
    <source>
        <dbReference type="EMBL" id="MFB9834060.1"/>
    </source>
</evidence>
<sequence length="74" mass="7932">LRALGLRGARPPLELARTDPRGYLQALRSAGEDAELIDREGLGGFGWLVQAVGVEVPRVLAATRRREVTPGRAG</sequence>
<feature type="non-terminal residue" evidence="1">
    <location>
        <position position="1"/>
    </location>
</feature>
<protein>
    <submittedName>
        <fullName evidence="1">Uncharacterized protein</fullName>
    </submittedName>
</protein>
<accession>A0ABV5YG95</accession>
<evidence type="ECO:0000313" key="2">
    <source>
        <dbReference type="Proteomes" id="UP001589627"/>
    </source>
</evidence>